<protein>
    <recommendedName>
        <fullName evidence="4">Minor tail protein</fullName>
    </recommendedName>
</protein>
<dbReference type="AlphaFoldDB" id="A0A401YHJ9"/>
<proteinExistence type="predicted"/>
<evidence type="ECO:0000313" key="3">
    <source>
        <dbReference type="Proteomes" id="UP000286931"/>
    </source>
</evidence>
<dbReference type="OrthoDB" id="3515845at2"/>
<feature type="compositionally biased region" description="Polar residues" evidence="1">
    <location>
        <begin position="235"/>
        <end position="246"/>
    </location>
</feature>
<dbReference type="Proteomes" id="UP000286931">
    <property type="component" value="Unassembled WGS sequence"/>
</dbReference>
<accession>A0A401YHJ9</accession>
<comment type="caution">
    <text evidence="2">The sequence shown here is derived from an EMBL/GenBank/DDBJ whole genome shotgun (WGS) entry which is preliminary data.</text>
</comment>
<feature type="region of interest" description="Disordered" evidence="1">
    <location>
        <begin position="224"/>
        <end position="246"/>
    </location>
</feature>
<dbReference type="EMBL" id="BIFH01000015">
    <property type="protein sequence ID" value="GCD94081.1"/>
    <property type="molecule type" value="Genomic_DNA"/>
</dbReference>
<gene>
    <name evidence="2" type="ORF">EHYA_01737</name>
</gene>
<dbReference type="RefSeq" id="WP_126636307.1">
    <property type="nucleotide sequence ID" value="NZ_BIFH01000015.1"/>
</dbReference>
<keyword evidence="3" id="KW-1185">Reference proteome</keyword>
<organism evidence="2 3">
    <name type="scientific">Embleya hyalina</name>
    <dbReference type="NCBI Taxonomy" id="516124"/>
    <lineage>
        <taxon>Bacteria</taxon>
        <taxon>Bacillati</taxon>
        <taxon>Actinomycetota</taxon>
        <taxon>Actinomycetes</taxon>
        <taxon>Kitasatosporales</taxon>
        <taxon>Streptomycetaceae</taxon>
        <taxon>Embleya</taxon>
    </lineage>
</organism>
<evidence type="ECO:0000313" key="2">
    <source>
        <dbReference type="EMBL" id="GCD94081.1"/>
    </source>
</evidence>
<evidence type="ECO:0000256" key="1">
    <source>
        <dbReference type="SAM" id="MobiDB-lite"/>
    </source>
</evidence>
<sequence length="366" mass="40053">MTAAYRVLFTDLRSDQVLDAIPVDGMSFDDYIGKSGSLRASIPVTSAEMARRVQLLVPARTAVWVYRGGQVWWGGIVWQATPTVGDRGAAAYSIQAATWDSYLDRRVLMTTYETPPGGVDQLDIARELVAYTAEQPGGDIGITIDYGQVSGIVRDRTYSRYDQPRIRQLLDQLAAVQGGFEWRISSELDEFGARVKRLVLGYPRITAGSTDVVLDYPGPIRVYSDPEDGGGRATHWQSRGATTNRNQAADSNPMLTDVQEVAGAIDAGWPRLDGTSDHTTVEDPATLLGHAQADLGRAWTQTTIPEITITPGDRLSPAMLGATVRVRRRDLWHPAGDDRRYRVVGMSVTPPTRSSGETARLFLEAA</sequence>
<name>A0A401YHJ9_9ACTN</name>
<evidence type="ECO:0008006" key="4">
    <source>
        <dbReference type="Google" id="ProtNLM"/>
    </source>
</evidence>
<reference evidence="2 3" key="1">
    <citation type="submission" date="2018-12" db="EMBL/GenBank/DDBJ databases">
        <title>Draft genome sequence of Embleya hyalina NBRC 13850T.</title>
        <authorList>
            <person name="Komaki H."/>
            <person name="Hosoyama A."/>
            <person name="Kimura A."/>
            <person name="Ichikawa N."/>
            <person name="Tamura T."/>
        </authorList>
    </citation>
    <scope>NUCLEOTIDE SEQUENCE [LARGE SCALE GENOMIC DNA]</scope>
    <source>
        <strain evidence="2 3">NBRC 13850</strain>
    </source>
</reference>